<proteinExistence type="predicted"/>
<dbReference type="AlphaFoldDB" id="A0A6P2BPZ9"/>
<feature type="region of interest" description="Disordered" evidence="1">
    <location>
        <begin position="97"/>
        <end position="119"/>
    </location>
</feature>
<dbReference type="Pfam" id="PF20789">
    <property type="entry name" value="4HBT_3C"/>
    <property type="match status" value="1"/>
</dbReference>
<dbReference type="Proteomes" id="UP000460272">
    <property type="component" value="Unassembled WGS sequence"/>
</dbReference>
<dbReference type="SUPFAM" id="SSF54637">
    <property type="entry name" value="Thioesterase/thiol ester dehydrase-isomerase"/>
    <property type="match status" value="1"/>
</dbReference>
<feature type="domain" description="Acyl-CoA thioesterase-like N-terminal HotDog" evidence="2">
    <location>
        <begin position="9"/>
        <end position="88"/>
    </location>
</feature>
<sequence>MVPAAFATSPWGQVLHGRLIGGLTARAAEQARAESAELACSRLTVDLFRSAPLAPVRVTTKRVRAGRRIMVLDVTVEQDDGPVGQGRVVLLRRSAQPDGRFRPPPAWGAPTPPELGPPEPMATRRWTPPWESWRIGNGAGAMTAGLWIRDTHPLVTGEQLTPLVRLAMAADLASPVSNSTDRGLSFINADYTVYLGREPRGEYVGIQPDGHLSEAGVAAGRCVLHDLSGAVGFASVAAVANPTLGLPAGATPPGGG</sequence>
<feature type="domain" description="Acyl-CoA thioesterase-like C-terminal" evidence="3">
    <location>
        <begin position="117"/>
        <end position="231"/>
    </location>
</feature>
<name>A0A6P2BPZ9_9ACTN</name>
<protein>
    <submittedName>
        <fullName evidence="4">Thioesterase family protein</fullName>
    </submittedName>
</protein>
<dbReference type="EMBL" id="RPFW01000009">
    <property type="protein sequence ID" value="TVZ00531.1"/>
    <property type="molecule type" value="Genomic_DNA"/>
</dbReference>
<feature type="compositionally biased region" description="Pro residues" evidence="1">
    <location>
        <begin position="102"/>
        <end position="119"/>
    </location>
</feature>
<evidence type="ECO:0000313" key="4">
    <source>
        <dbReference type="EMBL" id="TVZ00531.1"/>
    </source>
</evidence>
<keyword evidence="5" id="KW-1185">Reference proteome</keyword>
<evidence type="ECO:0000259" key="3">
    <source>
        <dbReference type="Pfam" id="PF20789"/>
    </source>
</evidence>
<dbReference type="InterPro" id="IPR029069">
    <property type="entry name" value="HotDog_dom_sf"/>
</dbReference>
<evidence type="ECO:0000313" key="5">
    <source>
        <dbReference type="Proteomes" id="UP000460272"/>
    </source>
</evidence>
<evidence type="ECO:0000259" key="2">
    <source>
        <dbReference type="Pfam" id="PF13622"/>
    </source>
</evidence>
<accession>A0A6P2BPZ9</accession>
<comment type="caution">
    <text evidence="4">The sequence shown here is derived from an EMBL/GenBank/DDBJ whole genome shotgun (WGS) entry which is preliminary data.</text>
</comment>
<dbReference type="Pfam" id="PF13622">
    <property type="entry name" value="4HBT_3"/>
    <property type="match status" value="1"/>
</dbReference>
<dbReference type="Gene3D" id="2.40.160.210">
    <property type="entry name" value="Acyl-CoA thioesterase, double hotdog domain"/>
    <property type="match status" value="1"/>
</dbReference>
<dbReference type="InterPro" id="IPR042171">
    <property type="entry name" value="Acyl-CoA_hotdog"/>
</dbReference>
<dbReference type="InterPro" id="IPR049450">
    <property type="entry name" value="ACOT8-like_C"/>
</dbReference>
<dbReference type="InterPro" id="IPR049449">
    <property type="entry name" value="TesB_ACOT8-like_N"/>
</dbReference>
<evidence type="ECO:0000256" key="1">
    <source>
        <dbReference type="SAM" id="MobiDB-lite"/>
    </source>
</evidence>
<dbReference type="OrthoDB" id="1413770at2"/>
<gene>
    <name evidence="4" type="ORF">EAS64_37795</name>
</gene>
<reference evidence="4 5" key="1">
    <citation type="submission" date="2018-11" db="EMBL/GenBank/DDBJ databases">
        <title>Trebonia kvetii gen.nov., sp.nov., a novel acidophilic actinobacterium, and proposal of the new actinobacterial family Treboniaceae fam. nov.</title>
        <authorList>
            <person name="Rapoport D."/>
            <person name="Sagova-Mareckova M."/>
            <person name="Sedlacek I."/>
            <person name="Provaznik J."/>
            <person name="Kralova S."/>
            <person name="Pavlinic D."/>
            <person name="Benes V."/>
            <person name="Kopecky J."/>
        </authorList>
    </citation>
    <scope>NUCLEOTIDE SEQUENCE [LARGE SCALE GENOMIC DNA]</scope>
    <source>
        <strain evidence="4 5">15Tr583</strain>
    </source>
</reference>
<organism evidence="4 5">
    <name type="scientific">Trebonia kvetii</name>
    <dbReference type="NCBI Taxonomy" id="2480626"/>
    <lineage>
        <taxon>Bacteria</taxon>
        <taxon>Bacillati</taxon>
        <taxon>Actinomycetota</taxon>
        <taxon>Actinomycetes</taxon>
        <taxon>Streptosporangiales</taxon>
        <taxon>Treboniaceae</taxon>
        <taxon>Trebonia</taxon>
    </lineage>
</organism>